<dbReference type="RefSeq" id="WP_307247991.1">
    <property type="nucleotide sequence ID" value="NZ_JAUSQZ010000001.1"/>
</dbReference>
<dbReference type="GO" id="GO:0106435">
    <property type="term" value="F:carboxylesterase activity"/>
    <property type="evidence" value="ECO:0007669"/>
    <property type="project" value="UniProtKB-EC"/>
</dbReference>
<dbReference type="Pfam" id="PF12146">
    <property type="entry name" value="Hydrolase_4"/>
    <property type="match status" value="1"/>
</dbReference>
<dbReference type="InterPro" id="IPR022742">
    <property type="entry name" value="Hydrolase_4"/>
</dbReference>
<accession>A0ABT9PAC4</accession>
<dbReference type="InterPro" id="IPR050266">
    <property type="entry name" value="AB_hydrolase_sf"/>
</dbReference>
<dbReference type="PANTHER" id="PTHR43798">
    <property type="entry name" value="MONOACYLGLYCEROL LIPASE"/>
    <property type="match status" value="1"/>
</dbReference>
<protein>
    <submittedName>
        <fullName evidence="2">Carboxylesterase</fullName>
        <ecNumber evidence="2">3.1.1.1</ecNumber>
    </submittedName>
</protein>
<reference evidence="2 3" key="1">
    <citation type="submission" date="2023-07" db="EMBL/GenBank/DDBJ databases">
        <title>Sequencing the genomes of 1000 actinobacteria strains.</title>
        <authorList>
            <person name="Klenk H.-P."/>
        </authorList>
    </citation>
    <scope>NUCLEOTIDE SEQUENCE [LARGE SCALE GENOMIC DNA]</scope>
    <source>
        <strain evidence="2 3">DSM 44388</strain>
    </source>
</reference>
<comment type="caution">
    <text evidence="2">The sequence shown here is derived from an EMBL/GenBank/DDBJ whole genome shotgun (WGS) entry which is preliminary data.</text>
</comment>
<sequence length="305" mass="32592">MTSRSAEALSLITGRLAALPLRSRSLRTTLARDLSFAEARAAGERAVRQDEDDPQVEPEYRTRLLTHPGRTGRAVLMLHGYAGSPHSFAHLAGHFHERGYNVYAPREPHHGLRPGSRPLSAAGLVRYADEALDVVAGLGDEVGVIGFSGGGALATWLSAYRPASVRRLLLLAPFFRPHPTQAPRWAVPALTLLFGLGVLPDRPVPGTGYTLHGVAQYLRVMANQPPGRLNPGLLGVGVAYSALDGFIDPAAALAVCERVAAASGVEPQIHRFPPDAGLIHDVVAPEVLLGNRAEVADLYLNLYEA</sequence>
<dbReference type="Proteomes" id="UP001235712">
    <property type="component" value="Unassembled WGS sequence"/>
</dbReference>
<proteinExistence type="predicted"/>
<keyword evidence="3" id="KW-1185">Reference proteome</keyword>
<dbReference type="EMBL" id="JAUSQZ010000001">
    <property type="protein sequence ID" value="MDP9829633.1"/>
    <property type="molecule type" value="Genomic_DNA"/>
</dbReference>
<evidence type="ECO:0000313" key="2">
    <source>
        <dbReference type="EMBL" id="MDP9829633.1"/>
    </source>
</evidence>
<gene>
    <name evidence="2" type="ORF">J2S57_005382</name>
</gene>
<evidence type="ECO:0000259" key="1">
    <source>
        <dbReference type="Pfam" id="PF12146"/>
    </source>
</evidence>
<keyword evidence="2" id="KW-0378">Hydrolase</keyword>
<organism evidence="2 3">
    <name type="scientific">Kineosporia succinea</name>
    <dbReference type="NCBI Taxonomy" id="84632"/>
    <lineage>
        <taxon>Bacteria</taxon>
        <taxon>Bacillati</taxon>
        <taxon>Actinomycetota</taxon>
        <taxon>Actinomycetes</taxon>
        <taxon>Kineosporiales</taxon>
        <taxon>Kineosporiaceae</taxon>
        <taxon>Kineosporia</taxon>
    </lineage>
</organism>
<dbReference type="SUPFAM" id="SSF53474">
    <property type="entry name" value="alpha/beta-Hydrolases"/>
    <property type="match status" value="1"/>
</dbReference>
<dbReference type="InterPro" id="IPR029058">
    <property type="entry name" value="AB_hydrolase_fold"/>
</dbReference>
<dbReference type="Gene3D" id="3.40.50.1820">
    <property type="entry name" value="alpha/beta hydrolase"/>
    <property type="match status" value="1"/>
</dbReference>
<feature type="domain" description="Serine aminopeptidase S33" evidence="1">
    <location>
        <begin position="73"/>
        <end position="191"/>
    </location>
</feature>
<dbReference type="PANTHER" id="PTHR43798:SF33">
    <property type="entry name" value="HYDROLASE, PUTATIVE (AFU_ORTHOLOGUE AFUA_2G14860)-RELATED"/>
    <property type="match status" value="1"/>
</dbReference>
<evidence type="ECO:0000313" key="3">
    <source>
        <dbReference type="Proteomes" id="UP001235712"/>
    </source>
</evidence>
<dbReference type="EC" id="3.1.1.1" evidence="2"/>
<name>A0ABT9PAC4_9ACTN</name>